<evidence type="ECO:0000313" key="5">
    <source>
        <dbReference type="EMBL" id="GAO50009.1"/>
    </source>
</evidence>
<comment type="caution">
    <text evidence="5">The sequence shown here is derived from an EMBL/GenBank/DDBJ whole genome shotgun (WGS) entry which is preliminary data.</text>
</comment>
<reference evidence="5 6" key="1">
    <citation type="journal article" date="2011" name="J. Gen. Appl. Microbiol.">
        <title>Draft genome sequencing of the enigmatic yeast Saitoella complicata.</title>
        <authorList>
            <person name="Nishida H."/>
            <person name="Hamamoto M."/>
            <person name="Sugiyama J."/>
        </authorList>
    </citation>
    <scope>NUCLEOTIDE SEQUENCE [LARGE SCALE GENOMIC DNA]</scope>
    <source>
        <strain evidence="5 6">NRRL Y-17804</strain>
    </source>
</reference>
<dbReference type="AlphaFoldDB" id="A0A0E9NJJ0"/>
<comment type="similarity">
    <text evidence="1">Belongs to the isochorismatase family.</text>
</comment>
<evidence type="ECO:0000313" key="6">
    <source>
        <dbReference type="Proteomes" id="UP000033140"/>
    </source>
</evidence>
<dbReference type="CDD" id="cd00431">
    <property type="entry name" value="cysteine_hydrolases"/>
    <property type="match status" value="1"/>
</dbReference>
<gene>
    <name evidence="5" type="ORF">G7K_4144-t1</name>
</gene>
<dbReference type="STRING" id="698492.A0A0E9NJJ0"/>
<keyword evidence="6" id="KW-1185">Reference proteome</keyword>
<dbReference type="RefSeq" id="XP_019026249.1">
    <property type="nucleotide sequence ID" value="XM_019167368.1"/>
</dbReference>
<dbReference type="SUPFAM" id="SSF52499">
    <property type="entry name" value="Isochorismatase-like hydrolases"/>
    <property type="match status" value="1"/>
</dbReference>
<dbReference type="Pfam" id="PF00857">
    <property type="entry name" value="Isochorismatase"/>
    <property type="match status" value="1"/>
</dbReference>
<dbReference type="OrthoDB" id="167809at2759"/>
<feature type="domain" description="Isochorismatase-like" evidence="4">
    <location>
        <begin position="71"/>
        <end position="276"/>
    </location>
</feature>
<evidence type="ECO:0000256" key="2">
    <source>
        <dbReference type="ARBA" id="ARBA00022801"/>
    </source>
</evidence>
<sequence>MPHEVDIDAAAPPPTTSKVASDTLKIGTDENHWLYHPSSQTYDLTRQRCPPSATLALRTTTQSLLLAPRRTALVVIDMQNFFLSEKLGRGDGGRNLSPGIARACKAVRKAGGIVVWINWGVPANCDGMPPIILRSFSLPTTFSVQADADGKEGKANPGVYTGFGSELPDGLGKLLVKDTWSADVHDSLKPEMLPEDILIDKYRISGFPGTRLEDTLRSRGIDTLIFTGVNTDQCVMSSFIDAMNLGFDVIMLDDCCATTSPIGHHSACVDNAESFMGFVSNVEWVEEGVAKLGA</sequence>
<accession>A0A0E9NJJ0</accession>
<dbReference type="OMA" id="MRDTWNA"/>
<dbReference type="PANTHER" id="PTHR43540:SF9">
    <property type="entry name" value="FAMILY HYDROLASE, PUTATIVE (AFU_ORTHOLOGUE AFUA_2G08700)-RELATED"/>
    <property type="match status" value="1"/>
</dbReference>
<dbReference type="PANTHER" id="PTHR43540">
    <property type="entry name" value="PEROXYUREIDOACRYLATE/UREIDOACRYLATE AMIDOHYDROLASE-RELATED"/>
    <property type="match status" value="1"/>
</dbReference>
<reference evidence="5 6" key="2">
    <citation type="journal article" date="2014" name="J. Gen. Appl. Microbiol.">
        <title>The early diverging ascomycetous budding yeast Saitoella complicata has three histone deacetylases belonging to the Clr6, Hos2, and Rpd3 lineages.</title>
        <authorList>
            <person name="Nishida H."/>
            <person name="Matsumoto T."/>
            <person name="Kondo S."/>
            <person name="Hamamoto M."/>
            <person name="Yoshikawa H."/>
        </authorList>
    </citation>
    <scope>NUCLEOTIDE SEQUENCE [LARGE SCALE GENOMIC DNA]</scope>
    <source>
        <strain evidence="5 6">NRRL Y-17804</strain>
    </source>
</reference>
<evidence type="ECO:0000256" key="1">
    <source>
        <dbReference type="ARBA" id="ARBA00006336"/>
    </source>
</evidence>
<dbReference type="InterPro" id="IPR050272">
    <property type="entry name" value="Isochorismatase-like_hydrls"/>
</dbReference>
<feature type="region of interest" description="Disordered" evidence="3">
    <location>
        <begin position="1"/>
        <end position="20"/>
    </location>
</feature>
<evidence type="ECO:0000259" key="4">
    <source>
        <dbReference type="Pfam" id="PF00857"/>
    </source>
</evidence>
<dbReference type="EMBL" id="BACD03000028">
    <property type="protein sequence ID" value="GAO50009.1"/>
    <property type="molecule type" value="Genomic_DNA"/>
</dbReference>
<name>A0A0E9NJJ0_SAICN</name>
<organism evidence="5 6">
    <name type="scientific">Saitoella complicata (strain BCRC 22490 / CBS 7301 / JCM 7358 / NBRC 10748 / NRRL Y-17804)</name>
    <dbReference type="NCBI Taxonomy" id="698492"/>
    <lineage>
        <taxon>Eukaryota</taxon>
        <taxon>Fungi</taxon>
        <taxon>Dikarya</taxon>
        <taxon>Ascomycota</taxon>
        <taxon>Taphrinomycotina</taxon>
        <taxon>Taphrinomycotina incertae sedis</taxon>
        <taxon>Saitoella</taxon>
    </lineage>
</organism>
<reference evidence="5 6" key="3">
    <citation type="journal article" date="2015" name="Genome Announc.">
        <title>Draft Genome Sequence of the Archiascomycetous Yeast Saitoella complicata.</title>
        <authorList>
            <person name="Yamauchi K."/>
            <person name="Kondo S."/>
            <person name="Hamamoto M."/>
            <person name="Takahashi Y."/>
            <person name="Ogura Y."/>
            <person name="Hayashi T."/>
            <person name="Nishida H."/>
        </authorList>
    </citation>
    <scope>NUCLEOTIDE SEQUENCE [LARGE SCALE GENOMIC DNA]</scope>
    <source>
        <strain evidence="5 6">NRRL Y-17804</strain>
    </source>
</reference>
<protein>
    <recommendedName>
        <fullName evidence="4">Isochorismatase-like domain-containing protein</fullName>
    </recommendedName>
</protein>
<keyword evidence="2" id="KW-0378">Hydrolase</keyword>
<dbReference type="Proteomes" id="UP000033140">
    <property type="component" value="Unassembled WGS sequence"/>
</dbReference>
<proteinExistence type="inferred from homology"/>
<dbReference type="GO" id="GO:0016787">
    <property type="term" value="F:hydrolase activity"/>
    <property type="evidence" value="ECO:0007669"/>
    <property type="project" value="UniProtKB-KW"/>
</dbReference>
<dbReference type="Gene3D" id="3.40.50.850">
    <property type="entry name" value="Isochorismatase-like"/>
    <property type="match status" value="1"/>
</dbReference>
<dbReference type="InterPro" id="IPR036380">
    <property type="entry name" value="Isochorismatase-like_sf"/>
</dbReference>
<dbReference type="InterPro" id="IPR000868">
    <property type="entry name" value="Isochorismatase-like_dom"/>
</dbReference>
<evidence type="ECO:0000256" key="3">
    <source>
        <dbReference type="SAM" id="MobiDB-lite"/>
    </source>
</evidence>